<evidence type="ECO:0000313" key="1">
    <source>
        <dbReference type="EMBL" id="KAJ9119868.1"/>
    </source>
</evidence>
<proteinExistence type="predicted"/>
<comment type="caution">
    <text evidence="1">The sequence shown here is derived from an EMBL/GenBank/DDBJ whole genome shotgun (WGS) entry which is preliminary data.</text>
</comment>
<organism evidence="1 2">
    <name type="scientific">Naganishia onofrii</name>
    <dbReference type="NCBI Taxonomy" id="1851511"/>
    <lineage>
        <taxon>Eukaryota</taxon>
        <taxon>Fungi</taxon>
        <taxon>Dikarya</taxon>
        <taxon>Basidiomycota</taxon>
        <taxon>Agaricomycotina</taxon>
        <taxon>Tremellomycetes</taxon>
        <taxon>Filobasidiales</taxon>
        <taxon>Filobasidiaceae</taxon>
        <taxon>Naganishia</taxon>
    </lineage>
</organism>
<protein>
    <submittedName>
        <fullName evidence="1">Uncharacterized protein</fullName>
    </submittedName>
</protein>
<dbReference type="Proteomes" id="UP001234202">
    <property type="component" value="Unassembled WGS sequence"/>
</dbReference>
<dbReference type="EMBL" id="JASBWV010000023">
    <property type="protein sequence ID" value="KAJ9119868.1"/>
    <property type="molecule type" value="Genomic_DNA"/>
</dbReference>
<keyword evidence="2" id="KW-1185">Reference proteome</keyword>
<accession>A0ACC2X8E7</accession>
<sequence length="192" mass="22083">MSTTSSKLSSSSGSFVAGVRSKSPSYLRHTVASRGKRTEAAETVKMVNDWYEEQEEKRKEKMRKRVRKRQEQIQVVRTTGYLKPTKATMAKAAGPIRGVRTYVLEGVEVEVPQLALMLFENPVGDKEALKALKLARKEQDIDDLFVGRHTYRNAENVITLKEKKWKKQVLAEHGVDYDEMRRCRVLGLEYEY</sequence>
<evidence type="ECO:0000313" key="2">
    <source>
        <dbReference type="Proteomes" id="UP001234202"/>
    </source>
</evidence>
<gene>
    <name evidence="1" type="ORF">QFC24_005582</name>
</gene>
<reference evidence="1" key="1">
    <citation type="submission" date="2023-04" db="EMBL/GenBank/DDBJ databases">
        <title>Draft Genome sequencing of Naganishia species isolated from polar environments using Oxford Nanopore Technology.</title>
        <authorList>
            <person name="Leo P."/>
            <person name="Venkateswaran K."/>
        </authorList>
    </citation>
    <scope>NUCLEOTIDE SEQUENCE</scope>
    <source>
        <strain evidence="1">DBVPG 5303</strain>
    </source>
</reference>
<name>A0ACC2X8E7_9TREE</name>